<evidence type="ECO:0000256" key="1">
    <source>
        <dbReference type="ARBA" id="ARBA00009981"/>
    </source>
</evidence>
<proteinExistence type="inferred from homology"/>
<evidence type="ECO:0000313" key="3">
    <source>
        <dbReference type="Proteomes" id="UP000189670"/>
    </source>
</evidence>
<sequence>MKALKIREFDPNLLQALTEIEERGGVFVIYRNEKPVAKLIPHIENSRLTPHPVMSAIKINYDPTEVLSHDEWPEEVD</sequence>
<dbReference type="InterPro" id="IPR036165">
    <property type="entry name" value="YefM-like_sf"/>
</dbReference>
<dbReference type="AlphaFoldDB" id="A0A1V1P3I6"/>
<dbReference type="SUPFAM" id="SSF143120">
    <property type="entry name" value="YefM-like"/>
    <property type="match status" value="1"/>
</dbReference>
<protein>
    <submittedName>
        <fullName evidence="2">Prevent-host-death protein</fullName>
    </submittedName>
</protein>
<name>A0A1V1P3I6_9BACT</name>
<dbReference type="EMBL" id="ATBP01000672">
    <property type="protein sequence ID" value="ETR69326.1"/>
    <property type="molecule type" value="Genomic_DNA"/>
</dbReference>
<gene>
    <name evidence="2" type="ORF">OMM_09701</name>
</gene>
<comment type="similarity">
    <text evidence="1">Belongs to the phD/YefM antitoxin family.</text>
</comment>
<evidence type="ECO:0000313" key="2">
    <source>
        <dbReference type="EMBL" id="ETR69326.1"/>
    </source>
</evidence>
<comment type="caution">
    <text evidence="2">The sequence shown here is derived from an EMBL/GenBank/DDBJ whole genome shotgun (WGS) entry which is preliminary data.</text>
</comment>
<organism evidence="2 3">
    <name type="scientific">Candidatus Magnetoglobus multicellularis str. Araruama</name>
    <dbReference type="NCBI Taxonomy" id="890399"/>
    <lineage>
        <taxon>Bacteria</taxon>
        <taxon>Pseudomonadati</taxon>
        <taxon>Thermodesulfobacteriota</taxon>
        <taxon>Desulfobacteria</taxon>
        <taxon>Desulfobacterales</taxon>
        <taxon>Desulfobacteraceae</taxon>
        <taxon>Candidatus Magnetoglobus</taxon>
    </lineage>
</organism>
<dbReference type="Proteomes" id="UP000189670">
    <property type="component" value="Unassembled WGS sequence"/>
</dbReference>
<reference evidence="3" key="1">
    <citation type="submission" date="2012-11" db="EMBL/GenBank/DDBJ databases">
        <authorList>
            <person name="Lucero-Rivera Y.E."/>
            <person name="Tovar-Ramirez D."/>
        </authorList>
    </citation>
    <scope>NUCLEOTIDE SEQUENCE [LARGE SCALE GENOMIC DNA]</scope>
    <source>
        <strain evidence="3">Araruama</strain>
    </source>
</reference>
<accession>A0A1V1P3I6</accession>